<dbReference type="EMBL" id="JADOGI010000113">
    <property type="protein sequence ID" value="MBF8190167.1"/>
    <property type="molecule type" value="Genomic_DNA"/>
</dbReference>
<name>A0A931ABZ8_9ACTN</name>
<gene>
    <name evidence="2" type="ORF">ITP53_31465</name>
</gene>
<sequence>MKESDLDLGDGQTLHVFDTAPGDTAGRLVVFWHHGTPNIGTPPAPLFPASDPLGIRWVSYDRPGYGGSTPCPGRDLASAAGHVSRVADALGIERFAVMGHSGGGSHALACGALLADRVLAVVSVSGLAPYGAAGLDWFAGMYASGQASLRAAVQGRAAKERHEASAEYDPEMFTPADHAALEGEWSWFGSVVGPALEGSSGGSIADDLAYVSPWGCDPAQVTAPVLLVHGDEDRVVPCAHGEWLARTCPTAELRLSKGDGHISALHSAPAALHWLRATARQPS</sequence>
<organism evidence="2 3">
    <name type="scientific">Nonomuraea cypriaca</name>
    <dbReference type="NCBI Taxonomy" id="1187855"/>
    <lineage>
        <taxon>Bacteria</taxon>
        <taxon>Bacillati</taxon>
        <taxon>Actinomycetota</taxon>
        <taxon>Actinomycetes</taxon>
        <taxon>Streptosporangiales</taxon>
        <taxon>Streptosporangiaceae</taxon>
        <taxon>Nonomuraea</taxon>
    </lineage>
</organism>
<feature type="domain" description="AB hydrolase-1" evidence="1">
    <location>
        <begin position="30"/>
        <end position="263"/>
    </location>
</feature>
<dbReference type="PANTHER" id="PTHR43433">
    <property type="entry name" value="HYDROLASE, ALPHA/BETA FOLD FAMILY PROTEIN"/>
    <property type="match status" value="1"/>
</dbReference>
<evidence type="ECO:0000259" key="1">
    <source>
        <dbReference type="Pfam" id="PF00561"/>
    </source>
</evidence>
<reference evidence="2" key="1">
    <citation type="submission" date="2020-11" db="EMBL/GenBank/DDBJ databases">
        <title>Whole-genome analyses of Nonomuraea sp. K274.</title>
        <authorList>
            <person name="Veyisoglu A."/>
        </authorList>
    </citation>
    <scope>NUCLEOTIDE SEQUENCE</scope>
    <source>
        <strain evidence="2">K274</strain>
    </source>
</reference>
<dbReference type="Proteomes" id="UP000605361">
    <property type="component" value="Unassembled WGS sequence"/>
</dbReference>
<dbReference type="InterPro" id="IPR050471">
    <property type="entry name" value="AB_hydrolase"/>
</dbReference>
<dbReference type="Gene3D" id="3.40.50.1820">
    <property type="entry name" value="alpha/beta hydrolase"/>
    <property type="match status" value="1"/>
</dbReference>
<dbReference type="Pfam" id="PF00561">
    <property type="entry name" value="Abhydrolase_1"/>
    <property type="match status" value="1"/>
</dbReference>
<keyword evidence="2" id="KW-0378">Hydrolase</keyword>
<dbReference type="GO" id="GO:0016787">
    <property type="term" value="F:hydrolase activity"/>
    <property type="evidence" value="ECO:0007669"/>
    <property type="project" value="UniProtKB-KW"/>
</dbReference>
<dbReference type="InterPro" id="IPR000073">
    <property type="entry name" value="AB_hydrolase_1"/>
</dbReference>
<dbReference type="RefSeq" id="WP_195899106.1">
    <property type="nucleotide sequence ID" value="NZ_JADOGI010000113.1"/>
</dbReference>
<dbReference type="PANTHER" id="PTHR43433:SF10">
    <property type="entry name" value="AB HYDROLASE-1 DOMAIN-CONTAINING PROTEIN"/>
    <property type="match status" value="1"/>
</dbReference>
<proteinExistence type="predicted"/>
<protein>
    <submittedName>
        <fullName evidence="2">Alpha/beta hydrolase</fullName>
    </submittedName>
</protein>
<dbReference type="AlphaFoldDB" id="A0A931ABZ8"/>
<comment type="caution">
    <text evidence="2">The sequence shown here is derived from an EMBL/GenBank/DDBJ whole genome shotgun (WGS) entry which is preliminary data.</text>
</comment>
<dbReference type="InterPro" id="IPR029058">
    <property type="entry name" value="AB_hydrolase_fold"/>
</dbReference>
<evidence type="ECO:0000313" key="3">
    <source>
        <dbReference type="Proteomes" id="UP000605361"/>
    </source>
</evidence>
<dbReference type="SUPFAM" id="SSF53474">
    <property type="entry name" value="alpha/beta-Hydrolases"/>
    <property type="match status" value="1"/>
</dbReference>
<keyword evidence="3" id="KW-1185">Reference proteome</keyword>
<dbReference type="PRINTS" id="PR00111">
    <property type="entry name" value="ABHYDROLASE"/>
</dbReference>
<accession>A0A931ABZ8</accession>
<evidence type="ECO:0000313" key="2">
    <source>
        <dbReference type="EMBL" id="MBF8190167.1"/>
    </source>
</evidence>